<keyword evidence="2" id="KW-1185">Reference proteome</keyword>
<dbReference type="Proteomes" id="UP001500604">
    <property type="component" value="Unassembled WGS sequence"/>
</dbReference>
<evidence type="ECO:0000313" key="1">
    <source>
        <dbReference type="EMBL" id="GAA4652534.1"/>
    </source>
</evidence>
<sequence length="149" mass="16963">MILTRKEWESFRNKTREEKAVPPTATEEVLRLYRKAHPPAFPKPTVYTLDAHEKGMRARFRETFERGRLIAQSSWKPLSPLTLSQALGISQVAVSCTMDSTSGHGRIPDELMVDIHLKQMIPGFDLAYVHPAFYEKIMLMVAQECECGA</sequence>
<dbReference type="EMBL" id="BAABFL010000477">
    <property type="protein sequence ID" value="GAA4652534.1"/>
    <property type="molecule type" value="Genomic_DNA"/>
</dbReference>
<organism evidence="1 2">
    <name type="scientific">Kistimonas scapharcae</name>
    <dbReference type="NCBI Taxonomy" id="1036133"/>
    <lineage>
        <taxon>Bacteria</taxon>
        <taxon>Pseudomonadati</taxon>
        <taxon>Pseudomonadota</taxon>
        <taxon>Gammaproteobacteria</taxon>
        <taxon>Oceanospirillales</taxon>
        <taxon>Endozoicomonadaceae</taxon>
        <taxon>Kistimonas</taxon>
    </lineage>
</organism>
<reference evidence="2" key="1">
    <citation type="journal article" date="2019" name="Int. J. Syst. Evol. Microbiol.">
        <title>The Global Catalogue of Microorganisms (GCM) 10K type strain sequencing project: providing services to taxonomists for standard genome sequencing and annotation.</title>
        <authorList>
            <consortium name="The Broad Institute Genomics Platform"/>
            <consortium name="The Broad Institute Genome Sequencing Center for Infectious Disease"/>
            <person name="Wu L."/>
            <person name="Ma J."/>
        </authorList>
    </citation>
    <scope>NUCLEOTIDE SEQUENCE [LARGE SCALE GENOMIC DNA]</scope>
    <source>
        <strain evidence="2">JCM 17805</strain>
    </source>
</reference>
<gene>
    <name evidence="1" type="ORF">GCM10023116_48180</name>
</gene>
<dbReference type="RefSeq" id="WP_345199120.1">
    <property type="nucleotide sequence ID" value="NZ_BAABFL010000477.1"/>
</dbReference>
<accession>A0ABP8VAI5</accession>
<comment type="caution">
    <text evidence="1">The sequence shown here is derived from an EMBL/GenBank/DDBJ whole genome shotgun (WGS) entry which is preliminary data.</text>
</comment>
<proteinExistence type="predicted"/>
<name>A0ABP8VAI5_9GAMM</name>
<evidence type="ECO:0000313" key="2">
    <source>
        <dbReference type="Proteomes" id="UP001500604"/>
    </source>
</evidence>
<protein>
    <submittedName>
        <fullName evidence="1">Uncharacterized protein</fullName>
    </submittedName>
</protein>